<dbReference type="GO" id="GO:0019698">
    <property type="term" value="P:D-galacturonate catabolic process"/>
    <property type="evidence" value="ECO:0007669"/>
    <property type="project" value="TreeGrafter"/>
</dbReference>
<comment type="catalytic activity">
    <reaction evidence="1">
        <text>D-glucuronate = D-fructuronate</text>
        <dbReference type="Rhea" id="RHEA:13049"/>
        <dbReference type="ChEBI" id="CHEBI:58720"/>
        <dbReference type="ChEBI" id="CHEBI:59863"/>
        <dbReference type="EC" id="5.3.1.12"/>
    </reaction>
</comment>
<comment type="pathway">
    <text evidence="2">Carbohydrate metabolism; pentose and glucuronate interconversion.</text>
</comment>
<protein>
    <recommendedName>
        <fullName evidence="5">Uronate isomerase</fullName>
        <ecNumber evidence="4">5.3.1.12</ecNumber>
    </recommendedName>
</protein>
<evidence type="ECO:0000256" key="2">
    <source>
        <dbReference type="ARBA" id="ARBA00004892"/>
    </source>
</evidence>
<evidence type="ECO:0000256" key="5">
    <source>
        <dbReference type="ARBA" id="ARBA00020555"/>
    </source>
</evidence>
<evidence type="ECO:0000313" key="8">
    <source>
        <dbReference type="Proteomes" id="UP000298196"/>
    </source>
</evidence>
<evidence type="ECO:0000256" key="6">
    <source>
        <dbReference type="ARBA" id="ARBA00023235"/>
    </source>
</evidence>
<keyword evidence="8" id="KW-1185">Reference proteome</keyword>
<dbReference type="Pfam" id="PF02614">
    <property type="entry name" value="UxaC"/>
    <property type="match status" value="1"/>
</dbReference>
<dbReference type="Gene3D" id="3.20.20.140">
    <property type="entry name" value="Metal-dependent hydrolases"/>
    <property type="match status" value="1"/>
</dbReference>
<gene>
    <name evidence="7" type="ORF">C9F07_01230</name>
</gene>
<dbReference type="SUPFAM" id="SSF51556">
    <property type="entry name" value="Metallo-dependent hydrolases"/>
    <property type="match status" value="1"/>
</dbReference>
<dbReference type="GO" id="GO:0008880">
    <property type="term" value="F:glucuronate isomerase activity"/>
    <property type="evidence" value="ECO:0007669"/>
    <property type="project" value="UniProtKB-EC"/>
</dbReference>
<name>A0A4Z0QK09_SALET</name>
<dbReference type="InterPro" id="IPR003766">
    <property type="entry name" value="Uronate_isomerase"/>
</dbReference>
<dbReference type="GO" id="GO:0042840">
    <property type="term" value="P:D-glucuronate catabolic process"/>
    <property type="evidence" value="ECO:0007669"/>
    <property type="project" value="TreeGrafter"/>
</dbReference>
<dbReference type="PANTHER" id="PTHR30068">
    <property type="entry name" value="URONATE ISOMERASE"/>
    <property type="match status" value="1"/>
</dbReference>
<organism evidence="7 8">
    <name type="scientific">Salmonella enterica subsp. enterica serovar Poona</name>
    <dbReference type="NCBI Taxonomy" id="436295"/>
    <lineage>
        <taxon>Bacteria</taxon>
        <taxon>Pseudomonadati</taxon>
        <taxon>Pseudomonadota</taxon>
        <taxon>Gammaproteobacteria</taxon>
        <taxon>Enterobacterales</taxon>
        <taxon>Enterobacteriaceae</taxon>
        <taxon>Salmonella</taxon>
    </lineage>
</organism>
<dbReference type="EMBL" id="PYKI01000181">
    <property type="protein sequence ID" value="TGE30045.1"/>
    <property type="molecule type" value="Genomic_DNA"/>
</dbReference>
<dbReference type="Proteomes" id="UP000298196">
    <property type="component" value="Unassembled WGS sequence"/>
</dbReference>
<dbReference type="EC" id="5.3.1.12" evidence="4"/>
<evidence type="ECO:0000256" key="4">
    <source>
        <dbReference type="ARBA" id="ARBA00012546"/>
    </source>
</evidence>
<accession>A0A4Z0QK09</accession>
<keyword evidence="6 7" id="KW-0413">Isomerase</keyword>
<reference evidence="7 8" key="1">
    <citation type="submission" date="2018-03" db="EMBL/GenBank/DDBJ databases">
        <title>Non-Typhoidal Salmonella genome sequencing and assembly.</title>
        <authorList>
            <person name="Matchawe C."/>
        </authorList>
    </citation>
    <scope>NUCLEOTIDE SEQUENCE [LARGE SCALE GENOMIC DNA]</scope>
    <source>
        <strain evidence="7 8">22sa</strain>
    </source>
</reference>
<dbReference type="AlphaFoldDB" id="A0A4Z0QK09"/>
<evidence type="ECO:0000256" key="3">
    <source>
        <dbReference type="ARBA" id="ARBA00008397"/>
    </source>
</evidence>
<comment type="similarity">
    <text evidence="3">Belongs to the metallo-dependent hydrolases superfamily. Uronate isomerase family.</text>
</comment>
<proteinExistence type="inferred from homology"/>
<feature type="non-terminal residue" evidence="7">
    <location>
        <position position="53"/>
    </location>
</feature>
<sequence>MATFMTEDFLLKNDIARTLYHKYAAPMPIYDFHCHLSPQEIADERRVDSLGQL</sequence>
<dbReference type="InterPro" id="IPR032466">
    <property type="entry name" value="Metal_Hydrolase"/>
</dbReference>
<comment type="caution">
    <text evidence="7">The sequence shown here is derived from an EMBL/GenBank/DDBJ whole genome shotgun (WGS) entry which is preliminary data.</text>
</comment>
<dbReference type="UniPathway" id="UPA00246"/>
<evidence type="ECO:0000256" key="1">
    <source>
        <dbReference type="ARBA" id="ARBA00001165"/>
    </source>
</evidence>
<dbReference type="PANTHER" id="PTHR30068:SF4">
    <property type="entry name" value="URONATE ISOMERASE"/>
    <property type="match status" value="1"/>
</dbReference>
<evidence type="ECO:0000313" key="7">
    <source>
        <dbReference type="EMBL" id="TGE30045.1"/>
    </source>
</evidence>